<dbReference type="Pfam" id="PF09458">
    <property type="entry name" value="H_lectin"/>
    <property type="match status" value="1"/>
</dbReference>
<gene>
    <name evidence="2" type="ORF">BaRGS_00025600</name>
</gene>
<dbReference type="EMBL" id="JACVVK020000231">
    <property type="protein sequence ID" value="KAK7483196.1"/>
    <property type="molecule type" value="Genomic_DNA"/>
</dbReference>
<dbReference type="Gene3D" id="2.60.40.2080">
    <property type="match status" value="1"/>
</dbReference>
<comment type="caution">
    <text evidence="2">The sequence shown here is derived from an EMBL/GenBank/DDBJ whole genome shotgun (WGS) entry which is preliminary data.</text>
</comment>
<name>A0ABD0K7Z2_9CAEN</name>
<dbReference type="AlphaFoldDB" id="A0ABD0K7Z2"/>
<keyword evidence="3" id="KW-1185">Reference proteome</keyword>
<dbReference type="InterPro" id="IPR019019">
    <property type="entry name" value="H-type_lectin_domain"/>
</dbReference>
<dbReference type="InterPro" id="IPR037221">
    <property type="entry name" value="H-type_lectin_dom_sf"/>
</dbReference>
<protein>
    <recommendedName>
        <fullName evidence="1">H-type lectin domain-containing protein</fullName>
    </recommendedName>
</protein>
<evidence type="ECO:0000313" key="3">
    <source>
        <dbReference type="Proteomes" id="UP001519460"/>
    </source>
</evidence>
<reference evidence="2 3" key="1">
    <citation type="journal article" date="2023" name="Sci. Data">
        <title>Genome assembly of the Korean intertidal mud-creeper Batillaria attramentaria.</title>
        <authorList>
            <person name="Patra A.K."/>
            <person name="Ho P.T."/>
            <person name="Jun S."/>
            <person name="Lee S.J."/>
            <person name="Kim Y."/>
            <person name="Won Y.J."/>
        </authorList>
    </citation>
    <scope>NUCLEOTIDE SEQUENCE [LARGE SCALE GENOMIC DNA]</scope>
    <source>
        <strain evidence="2">Wonlab-2016</strain>
    </source>
</reference>
<organism evidence="2 3">
    <name type="scientific">Batillaria attramentaria</name>
    <dbReference type="NCBI Taxonomy" id="370345"/>
    <lineage>
        <taxon>Eukaryota</taxon>
        <taxon>Metazoa</taxon>
        <taxon>Spiralia</taxon>
        <taxon>Lophotrochozoa</taxon>
        <taxon>Mollusca</taxon>
        <taxon>Gastropoda</taxon>
        <taxon>Caenogastropoda</taxon>
        <taxon>Sorbeoconcha</taxon>
        <taxon>Cerithioidea</taxon>
        <taxon>Batillariidae</taxon>
        <taxon>Batillaria</taxon>
    </lineage>
</organism>
<evidence type="ECO:0000259" key="1">
    <source>
        <dbReference type="Pfam" id="PF09458"/>
    </source>
</evidence>
<accession>A0ABD0K7Z2</accession>
<proteinExistence type="predicted"/>
<dbReference type="Proteomes" id="UP001519460">
    <property type="component" value="Unassembled WGS sequence"/>
</dbReference>
<sequence>MERTETHHVSFATSFDQAPAVTLGLTTLDADKDRNLRVTTHLKNLNARGFDLSVTEWADSHNHYTNVMWMACPK</sequence>
<feature type="domain" description="H-type lectin" evidence="1">
    <location>
        <begin position="7"/>
        <end position="71"/>
    </location>
</feature>
<dbReference type="SUPFAM" id="SSF141086">
    <property type="entry name" value="Agglutinin HPA-like"/>
    <property type="match status" value="1"/>
</dbReference>
<evidence type="ECO:0000313" key="2">
    <source>
        <dbReference type="EMBL" id="KAK7483196.1"/>
    </source>
</evidence>